<evidence type="ECO:0000256" key="2">
    <source>
        <dbReference type="SAM" id="SignalP"/>
    </source>
</evidence>
<dbReference type="InterPro" id="IPR019606">
    <property type="entry name" value="GerMN"/>
</dbReference>
<dbReference type="AlphaFoldDB" id="A0A7H1PQX1"/>
<keyword evidence="2" id="KW-0732">Signal</keyword>
<accession>A0A7H1PQX1</accession>
<protein>
    <recommendedName>
        <fullName evidence="3">GerMN domain-containing protein</fullName>
    </recommendedName>
</protein>
<feature type="region of interest" description="Disordered" evidence="1">
    <location>
        <begin position="35"/>
        <end position="71"/>
    </location>
</feature>
<dbReference type="Pfam" id="PF10646">
    <property type="entry name" value="Germane"/>
    <property type="match status" value="1"/>
</dbReference>
<dbReference type="EMBL" id="CP051006">
    <property type="protein sequence ID" value="QNT90451.1"/>
    <property type="molecule type" value="Genomic_DNA"/>
</dbReference>
<reference evidence="4 5" key="1">
    <citation type="submission" date="2020-04" db="EMBL/GenBank/DDBJ databases">
        <title>Characterization and engineering of Streptomyces griseofuscus DSM40191 as a potential heterologous host for expression of BGCs.</title>
        <authorList>
            <person name="Gren T."/>
            <person name="Whitford C.M."/>
            <person name="Mohite O.S."/>
            <person name="Joergensen T.S."/>
            <person name="Nielsen J.B."/>
            <person name="Lee S.Y."/>
            <person name="Weber T."/>
        </authorList>
    </citation>
    <scope>NUCLEOTIDE SEQUENCE [LARGE SCALE GENOMIC DNA]</scope>
    <source>
        <strain evidence="4 5">DSM 40191</strain>
    </source>
</reference>
<dbReference type="PROSITE" id="PS51257">
    <property type="entry name" value="PROKAR_LIPOPROTEIN"/>
    <property type="match status" value="1"/>
</dbReference>
<organism evidence="4 5">
    <name type="scientific">Streptomyces griseofuscus</name>
    <dbReference type="NCBI Taxonomy" id="146922"/>
    <lineage>
        <taxon>Bacteria</taxon>
        <taxon>Bacillati</taxon>
        <taxon>Actinomycetota</taxon>
        <taxon>Actinomycetes</taxon>
        <taxon>Kitasatosporales</taxon>
        <taxon>Streptomycetaceae</taxon>
        <taxon>Streptomyces</taxon>
    </lineage>
</organism>
<sequence>MKGSRVPALLAGFAAALLTAACGVPRSGVIEAGQPASGMAAPDHQSPPPTMTPVYFLHDGEPKPYPRGIDGPGDYEGAVRALFDGPSTSEAPAITTELPRLTAAPDVTTVDDDTISVRLPARAPALSQAALMQLVCTVAGVPQPPALQPTDPTGAERLAASAVPTRHPLTSLTVHVRGTGWALTRPTDSCPDSALP</sequence>
<evidence type="ECO:0000313" key="5">
    <source>
        <dbReference type="Proteomes" id="UP000516422"/>
    </source>
</evidence>
<name>A0A7H1PQX1_9ACTN</name>
<feature type="chain" id="PRO_5039685989" description="GerMN domain-containing protein" evidence="2">
    <location>
        <begin position="21"/>
        <end position="196"/>
    </location>
</feature>
<dbReference type="KEGG" id="sgf:HEP81_00114"/>
<dbReference type="Proteomes" id="UP000516422">
    <property type="component" value="Chromosome"/>
</dbReference>
<dbReference type="RefSeq" id="WP_037663893.1">
    <property type="nucleotide sequence ID" value="NZ_CP051006.1"/>
</dbReference>
<feature type="domain" description="GerMN" evidence="3">
    <location>
        <begin position="53"/>
        <end position="142"/>
    </location>
</feature>
<evidence type="ECO:0000256" key="1">
    <source>
        <dbReference type="SAM" id="MobiDB-lite"/>
    </source>
</evidence>
<evidence type="ECO:0000313" key="4">
    <source>
        <dbReference type="EMBL" id="QNT90451.1"/>
    </source>
</evidence>
<proteinExistence type="predicted"/>
<gene>
    <name evidence="4" type="ORF">HEP81_00114</name>
</gene>
<feature type="signal peptide" evidence="2">
    <location>
        <begin position="1"/>
        <end position="20"/>
    </location>
</feature>
<evidence type="ECO:0000259" key="3">
    <source>
        <dbReference type="Pfam" id="PF10646"/>
    </source>
</evidence>
<dbReference type="GeneID" id="91459787"/>